<dbReference type="PROSITE" id="PS51186">
    <property type="entry name" value="GNAT"/>
    <property type="match status" value="1"/>
</dbReference>
<name>A0ABU8HH89_9BACI</name>
<feature type="domain" description="N-acetyltransferase" evidence="1">
    <location>
        <begin position="5"/>
        <end position="161"/>
    </location>
</feature>
<evidence type="ECO:0000313" key="2">
    <source>
        <dbReference type="EMBL" id="MEI5908748.1"/>
    </source>
</evidence>
<evidence type="ECO:0000259" key="1">
    <source>
        <dbReference type="PROSITE" id="PS51186"/>
    </source>
</evidence>
<dbReference type="PANTHER" id="PTHR43415">
    <property type="entry name" value="SPERMIDINE N(1)-ACETYLTRANSFERASE"/>
    <property type="match status" value="1"/>
</dbReference>
<reference evidence="2 3" key="1">
    <citation type="journal article" date="2018" name="J. Microbiol.">
        <title>Bacillus spongiae sp. nov., isolated from sponge of Jeju Island.</title>
        <authorList>
            <person name="Lee G.E."/>
            <person name="Im W.T."/>
            <person name="Park J.S."/>
        </authorList>
    </citation>
    <scope>NUCLEOTIDE SEQUENCE [LARGE SCALE GENOMIC DNA]</scope>
    <source>
        <strain evidence="2 3">135PIL107-10</strain>
    </source>
</reference>
<gene>
    <name evidence="2" type="ORF">WAK64_17005</name>
</gene>
<keyword evidence="3" id="KW-1185">Reference proteome</keyword>
<sequence>MLKLALIKEPNSKESVFIQKTILNSNPFFNQVLVGKERLTAEDIIKENKQHLELGAKYFYINQNDKPIGLIHFLPKNPYDDHTWIGLLIIHKQYQKNGLGSHALSLLEKDLRKQNIEKVRLCVQHENDIGASFWSEEGFSKISTAKDHRHNHIDIYEKVLI</sequence>
<dbReference type="Proteomes" id="UP001312865">
    <property type="component" value="Unassembled WGS sequence"/>
</dbReference>
<dbReference type="Pfam" id="PF00583">
    <property type="entry name" value="Acetyltransf_1"/>
    <property type="match status" value="1"/>
</dbReference>
<dbReference type="EMBL" id="JBBAXC010000015">
    <property type="protein sequence ID" value="MEI5908748.1"/>
    <property type="molecule type" value="Genomic_DNA"/>
</dbReference>
<dbReference type="PANTHER" id="PTHR43415:SF3">
    <property type="entry name" value="GNAT-FAMILY ACETYLTRANSFERASE"/>
    <property type="match status" value="1"/>
</dbReference>
<proteinExistence type="predicted"/>
<accession>A0ABU8HH89</accession>
<comment type="caution">
    <text evidence="2">The sequence shown here is derived from an EMBL/GenBank/DDBJ whole genome shotgun (WGS) entry which is preliminary data.</text>
</comment>
<dbReference type="InterPro" id="IPR016181">
    <property type="entry name" value="Acyl_CoA_acyltransferase"/>
</dbReference>
<protein>
    <submittedName>
        <fullName evidence="2">GNAT family N-acetyltransferase</fullName>
    </submittedName>
</protein>
<dbReference type="SUPFAM" id="SSF55729">
    <property type="entry name" value="Acyl-CoA N-acyltransferases (Nat)"/>
    <property type="match status" value="1"/>
</dbReference>
<organism evidence="2 3">
    <name type="scientific">Bacillus spongiae</name>
    <dbReference type="NCBI Taxonomy" id="2683610"/>
    <lineage>
        <taxon>Bacteria</taxon>
        <taxon>Bacillati</taxon>
        <taxon>Bacillota</taxon>
        <taxon>Bacilli</taxon>
        <taxon>Bacillales</taxon>
        <taxon>Bacillaceae</taxon>
        <taxon>Bacillus</taxon>
    </lineage>
</organism>
<dbReference type="RefSeq" id="WP_336588195.1">
    <property type="nucleotide sequence ID" value="NZ_JBBAXC010000015.1"/>
</dbReference>
<dbReference type="InterPro" id="IPR000182">
    <property type="entry name" value="GNAT_dom"/>
</dbReference>
<dbReference type="Gene3D" id="3.40.630.30">
    <property type="match status" value="1"/>
</dbReference>
<dbReference type="CDD" id="cd04301">
    <property type="entry name" value="NAT_SF"/>
    <property type="match status" value="1"/>
</dbReference>
<evidence type="ECO:0000313" key="3">
    <source>
        <dbReference type="Proteomes" id="UP001312865"/>
    </source>
</evidence>